<evidence type="ECO:0000313" key="1">
    <source>
        <dbReference type="EMBL" id="AMO92804.1"/>
    </source>
</evidence>
<name>A0A127P557_9BURK</name>
<protein>
    <submittedName>
        <fullName evidence="1">Uncharacterized protein</fullName>
    </submittedName>
</protein>
<sequence length="41" mass="4982">MKYDHILPFYSFLHSYRMAPDSDSCALYLMLKYDQTRKKGF</sequence>
<dbReference type="EMBL" id="CP013232">
    <property type="protein sequence ID" value="AMO92804.1"/>
    <property type="molecule type" value="Genomic_DNA"/>
</dbReference>
<dbReference type="PATRIC" id="fig|158899.10.peg.73"/>
<reference evidence="1 2" key="1">
    <citation type="submission" date="2015-11" db="EMBL/GenBank/DDBJ databases">
        <title>Exploring the genomic traits of fungus-feeding bacterial genus Collimonas.</title>
        <authorList>
            <person name="Song C."/>
            <person name="Schmidt R."/>
            <person name="de Jager V."/>
            <person name="Krzyzanowska D."/>
            <person name="Jongedijk E."/>
            <person name="Cankar K."/>
            <person name="Beekwilder J."/>
            <person name="van Veen A."/>
            <person name="de Boer W."/>
            <person name="van Veen J.A."/>
            <person name="Garbeva P."/>
        </authorList>
    </citation>
    <scope>NUCLEOTIDE SEQUENCE [LARGE SCALE GENOMIC DNA]</scope>
    <source>
        <strain evidence="1 2">Ter6</strain>
    </source>
</reference>
<gene>
    <name evidence="1" type="ORF">CFter6_0073</name>
</gene>
<dbReference type="AlphaFoldDB" id="A0A127P557"/>
<proteinExistence type="predicted"/>
<dbReference type="Proteomes" id="UP000072421">
    <property type="component" value="Chromosome"/>
</dbReference>
<accession>A0A127P557</accession>
<evidence type="ECO:0000313" key="2">
    <source>
        <dbReference type="Proteomes" id="UP000072421"/>
    </source>
</evidence>
<organism evidence="1">
    <name type="scientific">Collimonas fungivorans</name>
    <dbReference type="NCBI Taxonomy" id="158899"/>
    <lineage>
        <taxon>Bacteria</taxon>
        <taxon>Pseudomonadati</taxon>
        <taxon>Pseudomonadota</taxon>
        <taxon>Betaproteobacteria</taxon>
        <taxon>Burkholderiales</taxon>
        <taxon>Oxalobacteraceae</taxon>
        <taxon>Collimonas</taxon>
    </lineage>
</organism>